<keyword evidence="3" id="KW-0175">Coiled coil</keyword>
<dbReference type="Gene3D" id="3.80.10.10">
    <property type="entry name" value="Ribonuclease Inhibitor"/>
    <property type="match status" value="1"/>
</dbReference>
<dbReference type="InterPro" id="IPR032675">
    <property type="entry name" value="LRR_dom_sf"/>
</dbReference>
<dbReference type="PANTHER" id="PTHR10903">
    <property type="entry name" value="GTPASE, IMAP FAMILY MEMBER-RELATED"/>
    <property type="match status" value="1"/>
</dbReference>
<accession>A0A9N9JB77</accession>
<evidence type="ECO:0000256" key="2">
    <source>
        <dbReference type="ARBA" id="ARBA00023134"/>
    </source>
</evidence>
<evidence type="ECO:0000256" key="3">
    <source>
        <dbReference type="SAM" id="Coils"/>
    </source>
</evidence>
<evidence type="ECO:0000313" key="6">
    <source>
        <dbReference type="Proteomes" id="UP000789759"/>
    </source>
</evidence>
<sequence>MTEAQEWLDQNYPKEKRNDIISLECKDNTLKLIGELLLDNFCGLVELDLSLHDITKLDVSDCYELERIIFANNILTSLPGDFIYPEKLTYLNIMNNNIDKIDLNYFCKFINLKTLFIGTNDKYKMDHCFYNRFYGHLRSLKDLTQLEALDISNTDISKGLSYLPDSLKDFRFRVYRPEAKVAKIKEKLEPFGEDFKKYKKTKSRKLSYKRFVKNNEVEEVQEQSAEIKNLLIVGRTGNGKSALANVLSDTSRFKESEKSISETRKFLDEIFTHNGTTYRVVDTIGMGDNRLSKNDVLIEITEAVYAIKEGINQILFVVGRRFTKEEIDAFELIKGAIFESNIIKHTTIIRTNFPNFKNSAKCKEDRQDLFEGNEFLAEMLNSCNGIIHVDNPSVEVECERRLAFNREDRENSRKKILDHLENFKENYKPDLMPWDQLYLKVRNYMKIKHNLQRSDISSDEANTLKAQMEKLEEKVVRETDLHYAVPPFAKLLISYNTCQIL</sequence>
<evidence type="ECO:0000256" key="1">
    <source>
        <dbReference type="ARBA" id="ARBA00022741"/>
    </source>
</evidence>
<dbReference type="InterPro" id="IPR006703">
    <property type="entry name" value="G_AIG1"/>
</dbReference>
<dbReference type="InterPro" id="IPR045058">
    <property type="entry name" value="GIMA/IAN/Toc"/>
</dbReference>
<dbReference type="InterPro" id="IPR001611">
    <property type="entry name" value="Leu-rich_rpt"/>
</dbReference>
<dbReference type="GO" id="GO:0005525">
    <property type="term" value="F:GTP binding"/>
    <property type="evidence" value="ECO:0007669"/>
    <property type="project" value="UniProtKB-KW"/>
</dbReference>
<reference evidence="5" key="1">
    <citation type="submission" date="2021-06" db="EMBL/GenBank/DDBJ databases">
        <authorList>
            <person name="Kallberg Y."/>
            <person name="Tangrot J."/>
            <person name="Rosling A."/>
        </authorList>
    </citation>
    <scope>NUCLEOTIDE SEQUENCE</scope>
    <source>
        <strain evidence="5">FL966</strain>
    </source>
</reference>
<dbReference type="AlphaFoldDB" id="A0A9N9JB77"/>
<evidence type="ECO:0000259" key="4">
    <source>
        <dbReference type="Pfam" id="PF04548"/>
    </source>
</evidence>
<keyword evidence="2" id="KW-0342">GTP-binding</keyword>
<evidence type="ECO:0000313" key="5">
    <source>
        <dbReference type="EMBL" id="CAG8773927.1"/>
    </source>
</evidence>
<dbReference type="EMBL" id="CAJVQA010022458">
    <property type="protein sequence ID" value="CAG8773927.1"/>
    <property type="molecule type" value="Genomic_DNA"/>
</dbReference>
<dbReference type="InterPro" id="IPR027417">
    <property type="entry name" value="P-loop_NTPase"/>
</dbReference>
<dbReference type="PANTHER" id="PTHR10903:SF184">
    <property type="entry name" value="GTP-BINDING PROTEIN A"/>
    <property type="match status" value="1"/>
</dbReference>
<feature type="domain" description="AIG1-type G" evidence="4">
    <location>
        <begin position="229"/>
        <end position="385"/>
    </location>
</feature>
<dbReference type="SUPFAM" id="SSF52540">
    <property type="entry name" value="P-loop containing nucleoside triphosphate hydrolases"/>
    <property type="match status" value="1"/>
</dbReference>
<organism evidence="5 6">
    <name type="scientific">Cetraspora pellucida</name>
    <dbReference type="NCBI Taxonomy" id="1433469"/>
    <lineage>
        <taxon>Eukaryota</taxon>
        <taxon>Fungi</taxon>
        <taxon>Fungi incertae sedis</taxon>
        <taxon>Mucoromycota</taxon>
        <taxon>Glomeromycotina</taxon>
        <taxon>Glomeromycetes</taxon>
        <taxon>Diversisporales</taxon>
        <taxon>Gigasporaceae</taxon>
        <taxon>Cetraspora</taxon>
    </lineage>
</organism>
<dbReference type="SUPFAM" id="SSF52058">
    <property type="entry name" value="L domain-like"/>
    <property type="match status" value="1"/>
</dbReference>
<gene>
    <name evidence="5" type="ORF">CPELLU_LOCUS16009</name>
</gene>
<dbReference type="Pfam" id="PF04548">
    <property type="entry name" value="AIG1"/>
    <property type="match status" value="1"/>
</dbReference>
<comment type="caution">
    <text evidence="5">The sequence shown here is derived from an EMBL/GenBank/DDBJ whole genome shotgun (WGS) entry which is preliminary data.</text>
</comment>
<feature type="coiled-coil region" evidence="3">
    <location>
        <begin position="454"/>
        <end position="481"/>
    </location>
</feature>
<dbReference type="Gene3D" id="3.40.50.300">
    <property type="entry name" value="P-loop containing nucleotide triphosphate hydrolases"/>
    <property type="match status" value="1"/>
</dbReference>
<keyword evidence="1" id="KW-0547">Nucleotide-binding</keyword>
<dbReference type="OrthoDB" id="8954335at2759"/>
<keyword evidence="6" id="KW-1185">Reference proteome</keyword>
<name>A0A9N9JB77_9GLOM</name>
<dbReference type="Proteomes" id="UP000789759">
    <property type="component" value="Unassembled WGS sequence"/>
</dbReference>
<protein>
    <submittedName>
        <fullName evidence="5">9959_t:CDS:1</fullName>
    </submittedName>
</protein>
<proteinExistence type="predicted"/>
<dbReference type="PROSITE" id="PS51450">
    <property type="entry name" value="LRR"/>
    <property type="match status" value="1"/>
</dbReference>